<evidence type="ECO:0000313" key="3">
    <source>
        <dbReference type="Proteomes" id="UP001159363"/>
    </source>
</evidence>
<protein>
    <submittedName>
        <fullName evidence="2">Uncharacterized protein</fullName>
    </submittedName>
</protein>
<keyword evidence="3" id="KW-1185">Reference proteome</keyword>
<sequence length="686" mass="76456">MYHTDQPPLQLRHQPSHVYGPSAGGTCYTNVRGPAGNRSKRKEKWVVGFWEEDGGGGELRKDGGGDPPHLTDVTGRVRSRFSCPGRLPAAPAIGNYKPKRHQPACQERVLCVRGLCPVAPSWFETRSQIGSKNDTQKCCTIRVQYWTGDRDDVLFEPPKLTIRNLDPRSAAINHEISLLQHFYIRTKNKLDPLSELGSFDLGLSGKILVQPGIRSARELRSTKARTSHALSYAQGNTGLPSAIPLREFTVRNVLYEAGFHGRTARRKPYLNYNRRKRIAYAKTNRNKELDCNCKTGGGFGTNLECKSANGVGDWHSMNVKAVHDKVSTFEIKRRKKSLFLPAYILTGAMSDVCSVKQGPDCELHFYTHDDDHKHTTPNARTWLLCNTSVTGHQSDRALVGCTGIEHKKTHIQQVDFKSAHRVQPLPKYCSDIYSAPFIVEIFLQMPRCPEGPGSQNIPAYSLKRKDPAAPEETSHANRRFSLDATAFLRLHGRVGHTRPPGPIPLAVFYQAQREYQLRGSPALTKQSSLPLSTTLCAARQAFHLRQSGRQRPRAGTVITICSRCECTSGTSARSVLVNLRAKLHSRIHHVQYFTVHLAHIVPRELGCKQKHASPVVHTEVLAAEGGLRGPAAVTGLYVLSQKRLIAFESLPDKISTQQITLANEFRGYSTANVFEMDDTLATREIF</sequence>
<evidence type="ECO:0000256" key="1">
    <source>
        <dbReference type="SAM" id="MobiDB-lite"/>
    </source>
</evidence>
<dbReference type="Proteomes" id="UP001159363">
    <property type="component" value="Chromosome 3"/>
</dbReference>
<reference evidence="2 3" key="1">
    <citation type="submission" date="2023-02" db="EMBL/GenBank/DDBJ databases">
        <title>LHISI_Scaffold_Assembly.</title>
        <authorList>
            <person name="Stuart O.P."/>
            <person name="Cleave R."/>
            <person name="Magrath M.J.L."/>
            <person name="Mikheyev A.S."/>
        </authorList>
    </citation>
    <scope>NUCLEOTIDE SEQUENCE [LARGE SCALE GENOMIC DNA]</scope>
    <source>
        <strain evidence="2">Daus_M_001</strain>
        <tissue evidence="2">Leg muscle</tissue>
    </source>
</reference>
<accession>A0ABQ9HW42</accession>
<name>A0ABQ9HW42_9NEOP</name>
<proteinExistence type="predicted"/>
<comment type="caution">
    <text evidence="2">The sequence shown here is derived from an EMBL/GenBank/DDBJ whole genome shotgun (WGS) entry which is preliminary data.</text>
</comment>
<feature type="region of interest" description="Disordered" evidence="1">
    <location>
        <begin position="1"/>
        <end position="22"/>
    </location>
</feature>
<dbReference type="EMBL" id="JARBHB010000003">
    <property type="protein sequence ID" value="KAJ8888599.1"/>
    <property type="molecule type" value="Genomic_DNA"/>
</dbReference>
<gene>
    <name evidence="2" type="ORF">PR048_008091</name>
</gene>
<evidence type="ECO:0000313" key="2">
    <source>
        <dbReference type="EMBL" id="KAJ8888599.1"/>
    </source>
</evidence>
<organism evidence="2 3">
    <name type="scientific">Dryococelus australis</name>
    <dbReference type="NCBI Taxonomy" id="614101"/>
    <lineage>
        <taxon>Eukaryota</taxon>
        <taxon>Metazoa</taxon>
        <taxon>Ecdysozoa</taxon>
        <taxon>Arthropoda</taxon>
        <taxon>Hexapoda</taxon>
        <taxon>Insecta</taxon>
        <taxon>Pterygota</taxon>
        <taxon>Neoptera</taxon>
        <taxon>Polyneoptera</taxon>
        <taxon>Phasmatodea</taxon>
        <taxon>Verophasmatodea</taxon>
        <taxon>Anareolatae</taxon>
        <taxon>Phasmatidae</taxon>
        <taxon>Eurycanthinae</taxon>
        <taxon>Dryococelus</taxon>
    </lineage>
</organism>